<keyword evidence="2" id="KW-1185">Reference proteome</keyword>
<evidence type="ECO:0000313" key="1">
    <source>
        <dbReference type="EMBL" id="CRK95735.1"/>
    </source>
</evidence>
<accession>A0A1J1I5X9</accession>
<protein>
    <submittedName>
        <fullName evidence="1">CLUMA_CG009192, isoform A</fullName>
    </submittedName>
</protein>
<organism evidence="1 2">
    <name type="scientific">Clunio marinus</name>
    <dbReference type="NCBI Taxonomy" id="568069"/>
    <lineage>
        <taxon>Eukaryota</taxon>
        <taxon>Metazoa</taxon>
        <taxon>Ecdysozoa</taxon>
        <taxon>Arthropoda</taxon>
        <taxon>Hexapoda</taxon>
        <taxon>Insecta</taxon>
        <taxon>Pterygota</taxon>
        <taxon>Neoptera</taxon>
        <taxon>Endopterygota</taxon>
        <taxon>Diptera</taxon>
        <taxon>Nematocera</taxon>
        <taxon>Chironomoidea</taxon>
        <taxon>Chironomidae</taxon>
        <taxon>Clunio</taxon>
    </lineage>
</organism>
<sequence length="66" mass="7778">MVISVSVITNDVFNFIILQPRCNKCVGHHENDVVLFGWGVKFKFKILWMKMRCPHAFHAARRSLKY</sequence>
<dbReference type="Proteomes" id="UP000183832">
    <property type="component" value="Unassembled WGS sequence"/>
</dbReference>
<name>A0A1J1I5X9_9DIPT</name>
<dbReference type="EMBL" id="CVRI01000042">
    <property type="protein sequence ID" value="CRK95735.1"/>
    <property type="molecule type" value="Genomic_DNA"/>
</dbReference>
<evidence type="ECO:0000313" key="2">
    <source>
        <dbReference type="Proteomes" id="UP000183832"/>
    </source>
</evidence>
<dbReference type="AlphaFoldDB" id="A0A1J1I5X9"/>
<proteinExistence type="predicted"/>
<reference evidence="1 2" key="1">
    <citation type="submission" date="2015-04" db="EMBL/GenBank/DDBJ databases">
        <authorList>
            <person name="Syromyatnikov M.Y."/>
            <person name="Popov V.N."/>
        </authorList>
    </citation>
    <scope>NUCLEOTIDE SEQUENCE [LARGE SCALE GENOMIC DNA]</scope>
</reference>
<gene>
    <name evidence="1" type="ORF">CLUMA_CG009192</name>
</gene>